<evidence type="ECO:0000313" key="2">
    <source>
        <dbReference type="Proteomes" id="UP001497535"/>
    </source>
</evidence>
<comment type="caution">
    <text evidence="1">The sequence shown here is derived from an EMBL/GenBank/DDBJ whole genome shotgun (WGS) entry which is preliminary data.</text>
</comment>
<reference evidence="1" key="1">
    <citation type="submission" date="2023-11" db="EMBL/GenBank/DDBJ databases">
        <authorList>
            <person name="Poullet M."/>
        </authorList>
    </citation>
    <scope>NUCLEOTIDE SEQUENCE</scope>
    <source>
        <strain evidence="1">E1834</strain>
    </source>
</reference>
<protein>
    <submittedName>
        <fullName evidence="1">Uncharacterized protein</fullName>
    </submittedName>
</protein>
<gene>
    <name evidence="1" type="ORF">MENTE1834_LOCUS31593</name>
</gene>
<keyword evidence="2" id="KW-1185">Reference proteome</keyword>
<proteinExistence type="predicted"/>
<name>A0ACB0ZZ83_MELEN</name>
<dbReference type="EMBL" id="CAVMJV010000053">
    <property type="protein sequence ID" value="CAK5084206.1"/>
    <property type="molecule type" value="Genomic_DNA"/>
</dbReference>
<evidence type="ECO:0000313" key="1">
    <source>
        <dbReference type="EMBL" id="CAK5084206.1"/>
    </source>
</evidence>
<sequence length="185" mass="22029">MSQNRKVIEYEGVKYCKEEGLWYQMLQIREDKLPDAIKTERQLKFNLLPEIQLDVFKCLDFAQLLSVQQTNVYFKNFIYEHGKVLAMKKFYKLEIVEHKPQPKLYDFDLGDYRFTSNFGMCEQKYKFFKPEPRLYEFELGEELEKKWKDGIKNSIPMFLTMGGGTNIKTAVCEFDHEGKLEKGLT</sequence>
<accession>A0ACB0ZZ83</accession>
<organism evidence="1 2">
    <name type="scientific">Meloidogyne enterolobii</name>
    <name type="common">Root-knot nematode worm</name>
    <name type="synonym">Meloidogyne mayaguensis</name>
    <dbReference type="NCBI Taxonomy" id="390850"/>
    <lineage>
        <taxon>Eukaryota</taxon>
        <taxon>Metazoa</taxon>
        <taxon>Ecdysozoa</taxon>
        <taxon>Nematoda</taxon>
        <taxon>Chromadorea</taxon>
        <taxon>Rhabditida</taxon>
        <taxon>Tylenchina</taxon>
        <taxon>Tylenchomorpha</taxon>
        <taxon>Tylenchoidea</taxon>
        <taxon>Meloidogynidae</taxon>
        <taxon>Meloidogyninae</taxon>
        <taxon>Meloidogyne</taxon>
    </lineage>
</organism>
<dbReference type="Proteomes" id="UP001497535">
    <property type="component" value="Unassembled WGS sequence"/>
</dbReference>